<gene>
    <name evidence="2" type="ORF">SAMN05421854_110230</name>
</gene>
<protein>
    <submittedName>
        <fullName evidence="2">Uncharacterized protein</fullName>
    </submittedName>
</protein>
<dbReference type="OrthoDB" id="3637787at2"/>
<evidence type="ECO:0000313" key="3">
    <source>
        <dbReference type="Proteomes" id="UP000199137"/>
    </source>
</evidence>
<organism evidence="2 3">
    <name type="scientific">Amycolatopsis rubida</name>
    <dbReference type="NCBI Taxonomy" id="112413"/>
    <lineage>
        <taxon>Bacteria</taxon>
        <taxon>Bacillati</taxon>
        <taxon>Actinomycetota</taxon>
        <taxon>Actinomycetes</taxon>
        <taxon>Pseudonocardiales</taxon>
        <taxon>Pseudonocardiaceae</taxon>
        <taxon>Amycolatopsis</taxon>
    </lineage>
</organism>
<accession>A0A1I5XH56</accession>
<dbReference type="STRING" id="112413.SAMN05421854_110230"/>
<feature type="compositionally biased region" description="Low complexity" evidence="1">
    <location>
        <begin position="507"/>
        <end position="547"/>
    </location>
</feature>
<feature type="compositionally biased region" description="Basic and acidic residues" evidence="1">
    <location>
        <begin position="475"/>
        <end position="486"/>
    </location>
</feature>
<dbReference type="EMBL" id="FOWC01000010">
    <property type="protein sequence ID" value="SFQ31295.1"/>
    <property type="molecule type" value="Genomic_DNA"/>
</dbReference>
<feature type="region of interest" description="Disordered" evidence="1">
    <location>
        <begin position="475"/>
        <end position="547"/>
    </location>
</feature>
<evidence type="ECO:0000313" key="2">
    <source>
        <dbReference type="EMBL" id="SFQ31295.1"/>
    </source>
</evidence>
<dbReference type="AlphaFoldDB" id="A0A1I5XH56"/>
<evidence type="ECO:0000256" key="1">
    <source>
        <dbReference type="SAM" id="MobiDB-lite"/>
    </source>
</evidence>
<sequence>MSEPLSPPKVLPDGHELQQWAFTLNQFSQLLSQRLAASRERAGRMARGDAEQSDLEHLVRQVPPLRLMSDDEQEAWLRRVPADLATQFEGEPSAVWWAKMDDEGTGWGVEAHTYTNSGAPSASLFVVCRDAEDAADLAKWLRENPTPADLTRIHNLAAHAPGHFTDEHEWTEQGPGAGPRMGGRARPLALGEDAWADALHRNVPGTLGTRLTDERDPMHPDFAAWQELHALANEEVTRVGADPDRLATIIGRALSSWREVKWPSRAAYSVLNQARELPRYEDTVRAPGAEREPGRGAPPGGGMVVDGEVVATTAPRPGRGSSPADALRWARGLDPDSTEHRFMAKAEYTRWGQTVDRELERKFPSLVRRSKEAARAEARRRGESPVAAAVTGESAAEVMAARELDADTTAELAETVRKWDPDKANDRRFALTMFGHGHPEIDAMIAEKFPHDERIQERVAERYPDGIPEAAAWRGRADKDAGRAEAEMATPDDPATPAIDEHAEGQATAAGEHNAAAAENAAGKAAAARTATVHRTVTTTATRPRTR</sequence>
<proteinExistence type="predicted"/>
<dbReference type="Proteomes" id="UP000199137">
    <property type="component" value="Unassembled WGS sequence"/>
</dbReference>
<reference evidence="2 3" key="1">
    <citation type="submission" date="2016-10" db="EMBL/GenBank/DDBJ databases">
        <authorList>
            <person name="de Groot N.N."/>
        </authorList>
    </citation>
    <scope>NUCLEOTIDE SEQUENCE [LARGE SCALE GENOMIC DNA]</scope>
    <source>
        <strain evidence="2 3">DSM 44637</strain>
    </source>
</reference>
<name>A0A1I5XH56_9PSEU</name>
<dbReference type="RefSeq" id="WP_093575763.1">
    <property type="nucleotide sequence ID" value="NZ_FOWC01000010.1"/>
</dbReference>